<evidence type="ECO:0000313" key="6">
    <source>
        <dbReference type="Proteomes" id="UP000589351"/>
    </source>
</evidence>
<comment type="caution">
    <text evidence="5">The sequence shown here is derived from an EMBL/GenBank/DDBJ whole genome shotgun (WGS) entry which is preliminary data.</text>
</comment>
<dbReference type="Proteomes" id="UP000589351">
    <property type="component" value="Unassembled WGS sequence"/>
</dbReference>
<dbReference type="GO" id="GO:0070205">
    <property type="term" value="F:2-succinyl-6-hydroxy-2,4-cyclohexadiene-1-carboxylate synthase activity"/>
    <property type="evidence" value="ECO:0007669"/>
    <property type="project" value="UniProtKB-UniRule"/>
</dbReference>
<dbReference type="Gene3D" id="3.40.50.1820">
    <property type="entry name" value="alpha/beta hydrolase"/>
    <property type="match status" value="1"/>
</dbReference>
<dbReference type="Pfam" id="PF00561">
    <property type="entry name" value="Abhydrolase_1"/>
    <property type="match status" value="1"/>
</dbReference>
<dbReference type="PANTHER" id="PTHR42916">
    <property type="entry name" value="2-SUCCINYL-5-ENOLPYRUVYL-6-HYDROXY-3-CYCLOHEXENE-1-CARBOXYLATE SYNTHASE"/>
    <property type="match status" value="1"/>
</dbReference>
<dbReference type="PANTHER" id="PTHR42916:SF1">
    <property type="entry name" value="PROTEIN PHYLLO, CHLOROPLASTIC"/>
    <property type="match status" value="1"/>
</dbReference>
<dbReference type="PRINTS" id="PR00111">
    <property type="entry name" value="ABHYDROLASE"/>
</dbReference>
<evidence type="ECO:0000313" key="5">
    <source>
        <dbReference type="EMBL" id="CAD2081356.1"/>
    </source>
</evidence>
<proteinExistence type="predicted"/>
<keyword evidence="2" id="KW-0456">Lyase</keyword>
<dbReference type="AlphaFoldDB" id="A0A6V7RSG8"/>
<accession>A0A6V7RSG8</accession>
<evidence type="ECO:0000259" key="4">
    <source>
        <dbReference type="Pfam" id="PF00561"/>
    </source>
</evidence>
<evidence type="ECO:0000256" key="3">
    <source>
        <dbReference type="NCBIfam" id="TIGR03695"/>
    </source>
</evidence>
<feature type="domain" description="AB hydrolase-1" evidence="4">
    <location>
        <begin position="15"/>
        <end position="246"/>
    </location>
</feature>
<gene>
    <name evidence="5" type="primary">menH_1</name>
    <name evidence="5" type="ORF">JEODO184_02131</name>
</gene>
<organism evidence="5 6">
    <name type="scientific">Jeotgalicoccus meleagridis</name>
    <dbReference type="NCBI Taxonomy" id="2759181"/>
    <lineage>
        <taxon>Bacteria</taxon>
        <taxon>Bacillati</taxon>
        <taxon>Bacillota</taxon>
        <taxon>Bacilli</taxon>
        <taxon>Bacillales</taxon>
        <taxon>Staphylococcaceae</taxon>
        <taxon>Jeotgalicoccus</taxon>
    </lineage>
</organism>
<dbReference type="InterPro" id="IPR029058">
    <property type="entry name" value="AB_hydrolase_fold"/>
</dbReference>
<reference evidence="5 6" key="1">
    <citation type="submission" date="2020-07" db="EMBL/GenBank/DDBJ databases">
        <authorList>
            <person name="Criscuolo A."/>
        </authorList>
    </citation>
    <scope>NUCLEOTIDE SEQUENCE [LARGE SCALE GENOMIC DNA]</scope>
    <source>
        <strain evidence="5">CIP111649</strain>
    </source>
</reference>
<dbReference type="GO" id="GO:0009234">
    <property type="term" value="P:menaquinone biosynthetic process"/>
    <property type="evidence" value="ECO:0007669"/>
    <property type="project" value="UniProtKB-UniRule"/>
</dbReference>
<dbReference type="RefSeq" id="WP_185126627.1">
    <property type="nucleotide sequence ID" value="NZ_CAJEWD010000009.1"/>
</dbReference>
<dbReference type="EC" id="4.2.99.20" evidence="3"/>
<keyword evidence="1" id="KW-0474">Menaquinone biosynthesis</keyword>
<evidence type="ECO:0000256" key="2">
    <source>
        <dbReference type="ARBA" id="ARBA00023239"/>
    </source>
</evidence>
<name>A0A6V7RSG8_9STAP</name>
<protein>
    <recommendedName>
        <fullName evidence="3">2-succinyl-6-hydroxy-2,4-cyclohexadiene-1-carboxylate synthase</fullName>
        <ecNumber evidence="3">4.2.99.20</ecNumber>
    </recommendedName>
</protein>
<evidence type="ECO:0000256" key="1">
    <source>
        <dbReference type="ARBA" id="ARBA00022428"/>
    </source>
</evidence>
<sequence length="259" mass="29659">MELNYKFIENGHSKTLMLLHGFLQSHKSMLAMAKHLSDLRNIILVDLPGFGASKSVGHDYNMKDVTYGLKDILVQLDIERVDVLGYSMGGRTALAFSLEHKACVSALYLESASPGLEDKDQRNERYKIDIKRHDSMISDYPSFIKEWEDLPLFKSQKALDPVAFKRQSEERLSQDAHEAADSLLKYGTSVQPSYWSRLTELDFPVYIIVGEKDQKFVDIARSMSERMKGATLIIVESCGHNIHLENFKLFIELIRKRLK</sequence>
<dbReference type="InterPro" id="IPR022485">
    <property type="entry name" value="SHCHC_synthase_MenH"/>
</dbReference>
<keyword evidence="6" id="KW-1185">Reference proteome</keyword>
<dbReference type="NCBIfam" id="TIGR03695">
    <property type="entry name" value="menH_SHCHC"/>
    <property type="match status" value="1"/>
</dbReference>
<dbReference type="SUPFAM" id="SSF53474">
    <property type="entry name" value="alpha/beta-Hydrolases"/>
    <property type="match status" value="1"/>
</dbReference>
<dbReference type="InterPro" id="IPR000073">
    <property type="entry name" value="AB_hydrolase_1"/>
</dbReference>
<dbReference type="EMBL" id="CAJEWD010000009">
    <property type="protein sequence ID" value="CAD2081356.1"/>
    <property type="molecule type" value="Genomic_DNA"/>
</dbReference>